<keyword evidence="2" id="KW-1185">Reference proteome</keyword>
<reference evidence="1 2" key="1">
    <citation type="journal article" date="2019" name="Commun. Biol.">
        <title>The bagworm genome reveals a unique fibroin gene that provides high tensile strength.</title>
        <authorList>
            <person name="Kono N."/>
            <person name="Nakamura H."/>
            <person name="Ohtoshi R."/>
            <person name="Tomita M."/>
            <person name="Numata K."/>
            <person name="Arakawa K."/>
        </authorList>
    </citation>
    <scope>NUCLEOTIDE SEQUENCE [LARGE SCALE GENOMIC DNA]</scope>
</reference>
<accession>A0A4C1ZCD1</accession>
<name>A0A4C1ZCD1_EUMVA</name>
<sequence>MLSNSFDSGPDTVPDFDPYHALHCNSDPRVGFDHSYGSQWERARAAPEVCARVQAWRVPAHATMMFAEFTDRFSTATNSKMVDCQLIIL</sequence>
<organism evidence="1 2">
    <name type="scientific">Eumeta variegata</name>
    <name type="common">Bagworm moth</name>
    <name type="synonym">Eumeta japonica</name>
    <dbReference type="NCBI Taxonomy" id="151549"/>
    <lineage>
        <taxon>Eukaryota</taxon>
        <taxon>Metazoa</taxon>
        <taxon>Ecdysozoa</taxon>
        <taxon>Arthropoda</taxon>
        <taxon>Hexapoda</taxon>
        <taxon>Insecta</taxon>
        <taxon>Pterygota</taxon>
        <taxon>Neoptera</taxon>
        <taxon>Endopterygota</taxon>
        <taxon>Lepidoptera</taxon>
        <taxon>Glossata</taxon>
        <taxon>Ditrysia</taxon>
        <taxon>Tineoidea</taxon>
        <taxon>Psychidae</taxon>
        <taxon>Oiketicinae</taxon>
        <taxon>Eumeta</taxon>
    </lineage>
</organism>
<evidence type="ECO:0000313" key="1">
    <source>
        <dbReference type="EMBL" id="GBP84265.1"/>
    </source>
</evidence>
<evidence type="ECO:0000313" key="2">
    <source>
        <dbReference type="Proteomes" id="UP000299102"/>
    </source>
</evidence>
<comment type="caution">
    <text evidence="1">The sequence shown here is derived from an EMBL/GenBank/DDBJ whole genome shotgun (WGS) entry which is preliminary data.</text>
</comment>
<protein>
    <submittedName>
        <fullName evidence="1">Uncharacterized protein</fullName>
    </submittedName>
</protein>
<dbReference type="EMBL" id="BGZK01001668">
    <property type="protein sequence ID" value="GBP84265.1"/>
    <property type="molecule type" value="Genomic_DNA"/>
</dbReference>
<gene>
    <name evidence="1" type="ORF">EVAR_60209_1</name>
</gene>
<dbReference type="AlphaFoldDB" id="A0A4C1ZCD1"/>
<proteinExistence type="predicted"/>
<dbReference type="Proteomes" id="UP000299102">
    <property type="component" value="Unassembled WGS sequence"/>
</dbReference>